<protein>
    <recommendedName>
        <fullName evidence="6">MYND-type domain-containing protein</fullName>
    </recommendedName>
</protein>
<dbReference type="EMBL" id="MCFJ01000016">
    <property type="protein sequence ID" value="ORY58572.1"/>
    <property type="molecule type" value="Genomic_DNA"/>
</dbReference>
<dbReference type="InterPro" id="IPR002893">
    <property type="entry name" value="Znf_MYND"/>
</dbReference>
<evidence type="ECO:0000256" key="5">
    <source>
        <dbReference type="SAM" id="MobiDB-lite"/>
    </source>
</evidence>
<evidence type="ECO:0000256" key="4">
    <source>
        <dbReference type="PROSITE-ProRule" id="PRU00134"/>
    </source>
</evidence>
<dbReference type="Pfam" id="PF01753">
    <property type="entry name" value="zf-MYND"/>
    <property type="match status" value="1"/>
</dbReference>
<feature type="domain" description="MYND-type" evidence="6">
    <location>
        <begin position="7"/>
        <end position="43"/>
    </location>
</feature>
<organism evidence="7 8">
    <name type="scientific">Pseudomassariella vexata</name>
    <dbReference type="NCBI Taxonomy" id="1141098"/>
    <lineage>
        <taxon>Eukaryota</taxon>
        <taxon>Fungi</taxon>
        <taxon>Dikarya</taxon>
        <taxon>Ascomycota</taxon>
        <taxon>Pezizomycotina</taxon>
        <taxon>Sordariomycetes</taxon>
        <taxon>Xylariomycetidae</taxon>
        <taxon>Amphisphaeriales</taxon>
        <taxon>Pseudomassariaceae</taxon>
        <taxon>Pseudomassariella</taxon>
    </lineage>
</organism>
<evidence type="ECO:0000313" key="8">
    <source>
        <dbReference type="Proteomes" id="UP000193689"/>
    </source>
</evidence>
<dbReference type="PROSITE" id="PS01360">
    <property type="entry name" value="ZF_MYND_1"/>
    <property type="match status" value="1"/>
</dbReference>
<evidence type="ECO:0000256" key="2">
    <source>
        <dbReference type="ARBA" id="ARBA00022771"/>
    </source>
</evidence>
<evidence type="ECO:0000313" key="7">
    <source>
        <dbReference type="EMBL" id="ORY58572.1"/>
    </source>
</evidence>
<keyword evidence="1" id="KW-0479">Metal-binding</keyword>
<dbReference type="OrthoDB" id="2895307at2759"/>
<evidence type="ECO:0000256" key="3">
    <source>
        <dbReference type="ARBA" id="ARBA00022833"/>
    </source>
</evidence>
<name>A0A1Y2DH45_9PEZI</name>
<keyword evidence="2 4" id="KW-0863">Zinc-finger</keyword>
<dbReference type="SUPFAM" id="SSF144232">
    <property type="entry name" value="HIT/MYND zinc finger-like"/>
    <property type="match status" value="1"/>
</dbReference>
<dbReference type="PROSITE" id="PS50865">
    <property type="entry name" value="ZF_MYND_2"/>
    <property type="match status" value="1"/>
</dbReference>
<dbReference type="RefSeq" id="XP_040711489.1">
    <property type="nucleotide sequence ID" value="XM_040864818.1"/>
</dbReference>
<keyword evidence="8" id="KW-1185">Reference proteome</keyword>
<dbReference type="Gene3D" id="6.10.140.2220">
    <property type="match status" value="1"/>
</dbReference>
<proteinExistence type="predicted"/>
<feature type="region of interest" description="Disordered" evidence="5">
    <location>
        <begin position="152"/>
        <end position="173"/>
    </location>
</feature>
<comment type="caution">
    <text evidence="7">The sequence shown here is derived from an EMBL/GenBank/DDBJ whole genome shotgun (WGS) entry which is preliminary data.</text>
</comment>
<gene>
    <name evidence="7" type="ORF">BCR38DRAFT_500497</name>
</gene>
<dbReference type="AlphaFoldDB" id="A0A1Y2DH45"/>
<dbReference type="GO" id="GO:0008270">
    <property type="term" value="F:zinc ion binding"/>
    <property type="evidence" value="ECO:0007669"/>
    <property type="project" value="UniProtKB-KW"/>
</dbReference>
<keyword evidence="3" id="KW-0862">Zinc</keyword>
<dbReference type="InParanoid" id="A0A1Y2DH45"/>
<dbReference type="STRING" id="1141098.A0A1Y2DH45"/>
<evidence type="ECO:0000259" key="6">
    <source>
        <dbReference type="PROSITE" id="PS50865"/>
    </source>
</evidence>
<dbReference type="Proteomes" id="UP000193689">
    <property type="component" value="Unassembled WGS sequence"/>
</dbReference>
<reference evidence="7 8" key="1">
    <citation type="submission" date="2016-07" db="EMBL/GenBank/DDBJ databases">
        <title>Pervasive Adenine N6-methylation of Active Genes in Fungi.</title>
        <authorList>
            <consortium name="DOE Joint Genome Institute"/>
            <person name="Mondo S.J."/>
            <person name="Dannebaum R.O."/>
            <person name="Kuo R.C."/>
            <person name="Labutti K."/>
            <person name="Haridas S."/>
            <person name="Kuo A."/>
            <person name="Salamov A."/>
            <person name="Ahrendt S.R."/>
            <person name="Lipzen A."/>
            <person name="Sullivan W."/>
            <person name="Andreopoulos W.B."/>
            <person name="Clum A."/>
            <person name="Lindquist E."/>
            <person name="Daum C."/>
            <person name="Ramamoorthy G.K."/>
            <person name="Gryganskyi A."/>
            <person name="Culley D."/>
            <person name="Magnuson J.K."/>
            <person name="James T.Y."/>
            <person name="O'Malley M.A."/>
            <person name="Stajich J.E."/>
            <person name="Spatafora J.W."/>
            <person name="Visel A."/>
            <person name="Grigoriev I.V."/>
        </authorList>
    </citation>
    <scope>NUCLEOTIDE SEQUENCE [LARGE SCALE GENOMIC DNA]</scope>
    <source>
        <strain evidence="7 8">CBS 129021</strain>
    </source>
</reference>
<dbReference type="GeneID" id="63781030"/>
<sequence>MTFPSSCLICLNPTANLCARCKSTSYCSRACQLSDWPSHKLLCSAFPKQLPRPSAKYQLAILFSPEQDKPALVWAPRTSIPTRWTDGNYASIVQNWNSKLNKLLELDGKEVSGTKFFIWNARLAKPLQRTLVVFHCNSSLLSMSALSPKRLFESHRSSGQSDGKSKNTTTSRTKKCQSFLTTFQSHPSGPHRPLRWYPGPSLLAAYDPNGSAVDITLSDLRHAIDSIHDTDFSWAGSSLAPSLTSLKAYLRIQGEEPRILEAPRRRLISVEESIAAVRVHGTKGLLQEGHAVCPVSIVAEHPIRNGGGAASLVSSLLGIPLRIRKHGDNDTKDEKNHYAASLMLDLDPSSPTWGTIPAEWNEGVGDILLVSNTDSTSLSGTELCKAVGVCGFVNDMVLPRVRNALLKMLEEDEKTGQEAKDEVMRFVNARSFHKYLARWTNEFVDYGDEECAGSAGREVLPLGVRMMTSVAKKRMDGNS</sequence>
<evidence type="ECO:0000256" key="1">
    <source>
        <dbReference type="ARBA" id="ARBA00022723"/>
    </source>
</evidence>
<accession>A0A1Y2DH45</accession>